<feature type="compositionally biased region" description="Low complexity" evidence="2">
    <location>
        <begin position="8"/>
        <end position="21"/>
    </location>
</feature>
<dbReference type="PANTHER" id="PTHR37315">
    <property type="entry name" value="UPF0311 PROTEIN BLR7842"/>
    <property type="match status" value="1"/>
</dbReference>
<name>A0ABQ2M5N9_9MICC</name>
<gene>
    <name evidence="3" type="ORF">GCM10010977_24890</name>
</gene>
<protein>
    <recommendedName>
        <fullName evidence="1">UPF0311 protein GCM10010977_24890</fullName>
    </recommendedName>
</protein>
<proteinExistence type="inferred from homology"/>
<evidence type="ECO:0000256" key="1">
    <source>
        <dbReference type="HAMAP-Rule" id="MF_00775"/>
    </source>
</evidence>
<dbReference type="Gene3D" id="2.40.160.20">
    <property type="match status" value="1"/>
</dbReference>
<dbReference type="PANTHER" id="PTHR37315:SF1">
    <property type="entry name" value="UPF0311 PROTEIN BLR7842"/>
    <property type="match status" value="1"/>
</dbReference>
<evidence type="ECO:0000313" key="4">
    <source>
        <dbReference type="Proteomes" id="UP000642509"/>
    </source>
</evidence>
<comment type="caution">
    <text evidence="3">The sequence shown here is derived from an EMBL/GenBank/DDBJ whole genome shotgun (WGS) entry which is preliminary data.</text>
</comment>
<comment type="similarity">
    <text evidence="1">Belongs to the UPF0311 family.</text>
</comment>
<accession>A0ABQ2M5N9</accession>
<reference evidence="4" key="1">
    <citation type="journal article" date="2019" name="Int. J. Syst. Evol. Microbiol.">
        <title>The Global Catalogue of Microorganisms (GCM) 10K type strain sequencing project: providing services to taxonomists for standard genome sequencing and annotation.</title>
        <authorList>
            <consortium name="The Broad Institute Genomics Platform"/>
            <consortium name="The Broad Institute Genome Sequencing Center for Infectious Disease"/>
            <person name="Wu L."/>
            <person name="Ma J."/>
        </authorList>
    </citation>
    <scope>NUCLEOTIDE SEQUENCE [LARGE SCALE GENOMIC DNA]</scope>
    <source>
        <strain evidence="4">CGMCC 1.7064</strain>
    </source>
</reference>
<dbReference type="Proteomes" id="UP000642509">
    <property type="component" value="Unassembled WGS sequence"/>
</dbReference>
<feature type="region of interest" description="Disordered" evidence="2">
    <location>
        <begin position="1"/>
        <end position="32"/>
    </location>
</feature>
<dbReference type="Pfam" id="PF11578">
    <property type="entry name" value="DUF3237"/>
    <property type="match status" value="1"/>
</dbReference>
<keyword evidence="4" id="KW-1185">Reference proteome</keyword>
<dbReference type="HAMAP" id="MF_00775">
    <property type="entry name" value="UPF0311"/>
    <property type="match status" value="1"/>
</dbReference>
<organism evidence="3 4">
    <name type="scientific">Citricoccus zhacaiensis</name>
    <dbReference type="NCBI Taxonomy" id="489142"/>
    <lineage>
        <taxon>Bacteria</taxon>
        <taxon>Bacillati</taxon>
        <taxon>Actinomycetota</taxon>
        <taxon>Actinomycetes</taxon>
        <taxon>Micrococcales</taxon>
        <taxon>Micrococcaceae</taxon>
        <taxon>Citricoccus</taxon>
    </lineage>
</organism>
<dbReference type="InterPro" id="IPR020915">
    <property type="entry name" value="UPF0311"/>
</dbReference>
<evidence type="ECO:0000256" key="2">
    <source>
        <dbReference type="SAM" id="MobiDB-lite"/>
    </source>
</evidence>
<dbReference type="EMBL" id="BMLQ01000007">
    <property type="protein sequence ID" value="GGO47504.1"/>
    <property type="molecule type" value="Genomic_DNA"/>
</dbReference>
<evidence type="ECO:0000313" key="3">
    <source>
        <dbReference type="EMBL" id="GGO47504.1"/>
    </source>
</evidence>
<sequence length="181" mass="19371">MVLMSQISTPASSAPASVSTAGRPDATAGPTPPRLEFLATVAVDVAEPVEVGRTHRGLRRVIPISGGTVTGPGLNGRILPGGADFQLIQSETASDLDARYVIETDDGDRLYVMNAAYRTGSAEDISALARGERVPAERIYFRCAPRFEVAGETWSWLESTVVIGSGRREPDRVIIDLWTVC</sequence>